<comment type="caution">
    <text evidence="2">The sequence shown here is derived from an EMBL/GenBank/DDBJ whole genome shotgun (WGS) entry which is preliminary data.</text>
</comment>
<evidence type="ECO:0000256" key="1">
    <source>
        <dbReference type="SAM" id="MobiDB-lite"/>
    </source>
</evidence>
<name>A0A9D3NV20_9TELE</name>
<accession>A0A9D3NV20</accession>
<dbReference type="AlphaFoldDB" id="A0A9D3NV20"/>
<dbReference type="EMBL" id="JAHKSW010000008">
    <property type="protein sequence ID" value="KAG7328932.1"/>
    <property type="molecule type" value="Genomic_DNA"/>
</dbReference>
<evidence type="ECO:0000313" key="2">
    <source>
        <dbReference type="EMBL" id="KAG7328932.1"/>
    </source>
</evidence>
<proteinExistence type="predicted"/>
<dbReference type="Proteomes" id="UP000824219">
    <property type="component" value="Linkage Group LG08"/>
</dbReference>
<organism evidence="2 3">
    <name type="scientific">Hemibagrus wyckioides</name>
    <dbReference type="NCBI Taxonomy" id="337641"/>
    <lineage>
        <taxon>Eukaryota</taxon>
        <taxon>Metazoa</taxon>
        <taxon>Chordata</taxon>
        <taxon>Craniata</taxon>
        <taxon>Vertebrata</taxon>
        <taxon>Euteleostomi</taxon>
        <taxon>Actinopterygii</taxon>
        <taxon>Neopterygii</taxon>
        <taxon>Teleostei</taxon>
        <taxon>Ostariophysi</taxon>
        <taxon>Siluriformes</taxon>
        <taxon>Bagridae</taxon>
        <taxon>Hemibagrus</taxon>
    </lineage>
</organism>
<keyword evidence="3" id="KW-1185">Reference proteome</keyword>
<evidence type="ECO:0000313" key="3">
    <source>
        <dbReference type="Proteomes" id="UP000824219"/>
    </source>
</evidence>
<sequence length="172" mass="18975">MRLKQQQMETGSIRMGKTVLMVSKCQQNQERSIDPRAAQSIHTPSPPASNEAICEGNPALTQLPSSPFSMGNPYQTADTLRSSVLKLLCVHMILNFPPPEVGICHSNPCHPTSRHHVKSCDMQRLVCPDVYEFEDTVTHHFSFNVFFSGCDTDAIVKFPGTARASTDTLTGL</sequence>
<feature type="region of interest" description="Disordered" evidence="1">
    <location>
        <begin position="26"/>
        <end position="55"/>
    </location>
</feature>
<protein>
    <submittedName>
        <fullName evidence="2">Uncharacterized protein</fullName>
    </submittedName>
</protein>
<gene>
    <name evidence="2" type="ORF">KOW79_007106</name>
</gene>
<reference evidence="2 3" key="1">
    <citation type="submission" date="2021-06" db="EMBL/GenBank/DDBJ databases">
        <title>Chromosome-level genome assembly of the red-tail catfish (Hemibagrus wyckioides).</title>
        <authorList>
            <person name="Shao F."/>
        </authorList>
    </citation>
    <scope>NUCLEOTIDE SEQUENCE [LARGE SCALE GENOMIC DNA]</scope>
    <source>
        <strain evidence="2">EC202008001</strain>
        <tissue evidence="2">Blood</tissue>
    </source>
</reference>